<dbReference type="Gene3D" id="3.30.450.40">
    <property type="match status" value="1"/>
</dbReference>
<accession>A0A3N2H5P8</accession>
<dbReference type="SUPFAM" id="SSF46785">
    <property type="entry name" value="Winged helix' DNA-binding domain"/>
    <property type="match status" value="1"/>
</dbReference>
<evidence type="ECO:0000313" key="5">
    <source>
        <dbReference type="Proteomes" id="UP000274843"/>
    </source>
</evidence>
<sequence length="219" mass="23489">MPPRSVAARVLSVLDAVERASGPLQVTQIAARTGLPVATAWRMVRELTEWGGLEQQADGRYRLATRVWAIGSSAPCVRRIQRDTSRHIRELAAATGRTAYLSVLDQDEALVVSLAHAGRGTPEVHEGSRLRADASSAGLLFSAFDGPDGNPVRDGRIAVHRDITGRSSMSAAITDKAGAVVAALTLTGGRGEAWQRLRPTLVDAARTVRFSIYRDELLA</sequence>
<dbReference type="SUPFAM" id="SSF55781">
    <property type="entry name" value="GAF domain-like"/>
    <property type="match status" value="1"/>
</dbReference>
<dbReference type="GeneID" id="301847909"/>
<evidence type="ECO:0000256" key="2">
    <source>
        <dbReference type="ARBA" id="ARBA00023163"/>
    </source>
</evidence>
<keyword evidence="1" id="KW-0805">Transcription regulation</keyword>
<dbReference type="Gene3D" id="1.10.10.10">
    <property type="entry name" value="Winged helix-like DNA-binding domain superfamily/Winged helix DNA-binding domain"/>
    <property type="match status" value="1"/>
</dbReference>
<dbReference type="PANTHER" id="PTHR30136:SF24">
    <property type="entry name" value="HTH-TYPE TRANSCRIPTIONAL REPRESSOR ALLR"/>
    <property type="match status" value="1"/>
</dbReference>
<dbReference type="InterPro" id="IPR005471">
    <property type="entry name" value="Tscrpt_reg_IclR_N"/>
</dbReference>
<dbReference type="PROSITE" id="PS51077">
    <property type="entry name" value="HTH_ICLR"/>
    <property type="match status" value="1"/>
</dbReference>
<dbReference type="EMBL" id="RKHY01000001">
    <property type="protein sequence ID" value="ROS44216.1"/>
    <property type="molecule type" value="Genomic_DNA"/>
</dbReference>
<keyword evidence="4" id="KW-0238">DNA-binding</keyword>
<dbReference type="SMART" id="SM00346">
    <property type="entry name" value="HTH_ICLR"/>
    <property type="match status" value="1"/>
</dbReference>
<dbReference type="Pfam" id="PF09339">
    <property type="entry name" value="HTH_IclR"/>
    <property type="match status" value="1"/>
</dbReference>
<keyword evidence="5" id="KW-1185">Reference proteome</keyword>
<comment type="caution">
    <text evidence="4">The sequence shown here is derived from an EMBL/GenBank/DDBJ whole genome shotgun (WGS) entry which is preliminary data.</text>
</comment>
<dbReference type="GO" id="GO:0003677">
    <property type="term" value="F:DNA binding"/>
    <property type="evidence" value="ECO:0007669"/>
    <property type="project" value="UniProtKB-KW"/>
</dbReference>
<dbReference type="AlphaFoldDB" id="A0A3N2H5P8"/>
<dbReference type="InterPro" id="IPR036390">
    <property type="entry name" value="WH_DNA-bd_sf"/>
</dbReference>
<dbReference type="PANTHER" id="PTHR30136">
    <property type="entry name" value="HELIX-TURN-HELIX TRANSCRIPTIONAL REGULATOR, ICLR FAMILY"/>
    <property type="match status" value="1"/>
</dbReference>
<dbReference type="InterPro" id="IPR050707">
    <property type="entry name" value="HTH_MetabolicPath_Reg"/>
</dbReference>
<evidence type="ECO:0000256" key="1">
    <source>
        <dbReference type="ARBA" id="ARBA00023015"/>
    </source>
</evidence>
<reference evidence="4 5" key="1">
    <citation type="submission" date="2018-11" db="EMBL/GenBank/DDBJ databases">
        <title>Sequencing the genomes of 1000 actinobacteria strains.</title>
        <authorList>
            <person name="Klenk H.-P."/>
        </authorList>
    </citation>
    <scope>NUCLEOTIDE SEQUENCE [LARGE SCALE GENOMIC DNA]</scope>
    <source>
        <strain evidence="4 5">DSM 44348</strain>
    </source>
</reference>
<proteinExistence type="predicted"/>
<organism evidence="4 5">
    <name type="scientific">Amycolatopsis thermoflava</name>
    <dbReference type="NCBI Taxonomy" id="84480"/>
    <lineage>
        <taxon>Bacteria</taxon>
        <taxon>Bacillati</taxon>
        <taxon>Actinomycetota</taxon>
        <taxon>Actinomycetes</taxon>
        <taxon>Pseudonocardiales</taxon>
        <taxon>Pseudonocardiaceae</taxon>
        <taxon>Amycolatopsis</taxon>
        <taxon>Amycolatopsis methanolica group</taxon>
    </lineage>
</organism>
<keyword evidence="2" id="KW-0804">Transcription</keyword>
<dbReference type="GO" id="GO:0045892">
    <property type="term" value="P:negative regulation of DNA-templated transcription"/>
    <property type="evidence" value="ECO:0007669"/>
    <property type="project" value="TreeGrafter"/>
</dbReference>
<dbReference type="Proteomes" id="UP000274843">
    <property type="component" value="Unassembled WGS sequence"/>
</dbReference>
<dbReference type="RefSeq" id="WP_123686223.1">
    <property type="nucleotide sequence ID" value="NZ_RKHY01000001.1"/>
</dbReference>
<dbReference type="GO" id="GO:0003700">
    <property type="term" value="F:DNA-binding transcription factor activity"/>
    <property type="evidence" value="ECO:0007669"/>
    <property type="project" value="TreeGrafter"/>
</dbReference>
<name>A0A3N2H5P8_9PSEU</name>
<evidence type="ECO:0000259" key="3">
    <source>
        <dbReference type="PROSITE" id="PS51077"/>
    </source>
</evidence>
<protein>
    <submittedName>
        <fullName evidence="4">DNA-binding IclR family transcriptional regulator</fullName>
    </submittedName>
</protein>
<feature type="domain" description="HTH iclR-type" evidence="3">
    <location>
        <begin position="4"/>
        <end position="65"/>
    </location>
</feature>
<dbReference type="InterPro" id="IPR029016">
    <property type="entry name" value="GAF-like_dom_sf"/>
</dbReference>
<evidence type="ECO:0000313" key="4">
    <source>
        <dbReference type="EMBL" id="ROS44216.1"/>
    </source>
</evidence>
<dbReference type="InterPro" id="IPR036388">
    <property type="entry name" value="WH-like_DNA-bd_sf"/>
</dbReference>
<gene>
    <name evidence="4" type="ORF">EDD35_6651</name>
</gene>